<organism evidence="1">
    <name type="scientific">marine sediment metagenome</name>
    <dbReference type="NCBI Taxonomy" id="412755"/>
    <lineage>
        <taxon>unclassified sequences</taxon>
        <taxon>metagenomes</taxon>
        <taxon>ecological metagenomes</taxon>
    </lineage>
</organism>
<sequence length="241" mass="28242">MSDSEPLSIEAQLVLMMDNFVSNEKQAEQDKRDRKKYHQEQVLSLITSEQDTEKRRELASKIYLANRNIGATDLAIHMGAPPGKPTTKYIKPTLFNGHCKYCGDNSPIPVSSRGDIKYDKYGMFVELTYRRHECDKCQNERAEGYRESSKRDQEDNARLMEELRTMPYREYLETDHWENTRRRALNRANYKCEMCNGKGVLHVHHKTYARRGDEWMADLIVLCKNCHAKFHDKLETEEVVS</sequence>
<gene>
    <name evidence="1" type="ORF">LCGC14_2145460</name>
</gene>
<dbReference type="CDD" id="cd00085">
    <property type="entry name" value="HNHc"/>
    <property type="match status" value="1"/>
</dbReference>
<name>A0A0F9EJF4_9ZZZZ</name>
<dbReference type="EMBL" id="LAZR01027222">
    <property type="protein sequence ID" value="KKL66391.1"/>
    <property type="molecule type" value="Genomic_DNA"/>
</dbReference>
<dbReference type="InterPro" id="IPR003615">
    <property type="entry name" value="HNH_nuc"/>
</dbReference>
<comment type="caution">
    <text evidence="1">The sequence shown here is derived from an EMBL/GenBank/DDBJ whole genome shotgun (WGS) entry which is preliminary data.</text>
</comment>
<dbReference type="AlphaFoldDB" id="A0A0F9EJF4"/>
<evidence type="ECO:0000313" key="1">
    <source>
        <dbReference type="EMBL" id="KKL66391.1"/>
    </source>
</evidence>
<protein>
    <recommendedName>
        <fullName evidence="2">HNH nuclease domain-containing protein</fullName>
    </recommendedName>
</protein>
<evidence type="ECO:0008006" key="2">
    <source>
        <dbReference type="Google" id="ProtNLM"/>
    </source>
</evidence>
<reference evidence="1" key="1">
    <citation type="journal article" date="2015" name="Nature">
        <title>Complex archaea that bridge the gap between prokaryotes and eukaryotes.</title>
        <authorList>
            <person name="Spang A."/>
            <person name="Saw J.H."/>
            <person name="Jorgensen S.L."/>
            <person name="Zaremba-Niedzwiedzka K."/>
            <person name="Martijn J."/>
            <person name="Lind A.E."/>
            <person name="van Eijk R."/>
            <person name="Schleper C."/>
            <person name="Guy L."/>
            <person name="Ettema T.J."/>
        </authorList>
    </citation>
    <scope>NUCLEOTIDE SEQUENCE</scope>
</reference>
<accession>A0A0F9EJF4</accession>
<proteinExistence type="predicted"/>